<dbReference type="RefSeq" id="WP_109757168.1">
    <property type="nucleotide sequence ID" value="NZ_CP034588.1"/>
</dbReference>
<comment type="caution">
    <text evidence="4">The sequence shown here is derived from an EMBL/GenBank/DDBJ whole genome shotgun (WGS) entry which is preliminary data.</text>
</comment>
<dbReference type="GO" id="GO:0005829">
    <property type="term" value="C:cytosol"/>
    <property type="evidence" value="ECO:0007669"/>
    <property type="project" value="TreeGrafter"/>
</dbReference>
<dbReference type="GO" id="GO:0046872">
    <property type="term" value="F:metal ion binding"/>
    <property type="evidence" value="ECO:0007669"/>
    <property type="project" value="UniProtKB-KW"/>
</dbReference>
<dbReference type="GO" id="GO:0016832">
    <property type="term" value="F:aldehyde-lyase activity"/>
    <property type="evidence" value="ECO:0007669"/>
    <property type="project" value="TreeGrafter"/>
</dbReference>
<dbReference type="SMART" id="SM01007">
    <property type="entry name" value="Aldolase_II"/>
    <property type="match status" value="1"/>
</dbReference>
<keyword evidence="1" id="KW-0479">Metal-binding</keyword>
<dbReference type="EMBL" id="QGGV01000001">
    <property type="protein sequence ID" value="PWK58246.1"/>
    <property type="molecule type" value="Genomic_DNA"/>
</dbReference>
<evidence type="ECO:0000313" key="5">
    <source>
        <dbReference type="Proteomes" id="UP000245390"/>
    </source>
</evidence>
<evidence type="ECO:0000256" key="1">
    <source>
        <dbReference type="ARBA" id="ARBA00022723"/>
    </source>
</evidence>
<dbReference type="InterPro" id="IPR050197">
    <property type="entry name" value="Aldolase_class_II_sugar_metab"/>
</dbReference>
<dbReference type="PANTHER" id="PTHR22789">
    <property type="entry name" value="FUCULOSE PHOSPHATE ALDOLASE"/>
    <property type="match status" value="1"/>
</dbReference>
<dbReference type="PANTHER" id="PTHR22789:SF0">
    <property type="entry name" value="3-OXO-TETRONATE 4-PHOSPHATE DECARBOXYLASE-RELATED"/>
    <property type="match status" value="1"/>
</dbReference>
<dbReference type="InterPro" id="IPR001303">
    <property type="entry name" value="Aldolase_II/adducin_N"/>
</dbReference>
<name>A0A316GE81_9RHOB</name>
<dbReference type="GO" id="GO:0019323">
    <property type="term" value="P:pentose catabolic process"/>
    <property type="evidence" value="ECO:0007669"/>
    <property type="project" value="TreeGrafter"/>
</dbReference>
<evidence type="ECO:0000259" key="3">
    <source>
        <dbReference type="SMART" id="SM01007"/>
    </source>
</evidence>
<gene>
    <name evidence="4" type="ORF">C8D95_10151</name>
</gene>
<dbReference type="OrthoDB" id="5291399at2"/>
<proteinExistence type="predicted"/>
<keyword evidence="5" id="KW-1185">Reference proteome</keyword>
<dbReference type="AlphaFoldDB" id="A0A316GE81"/>
<dbReference type="InterPro" id="IPR036409">
    <property type="entry name" value="Aldolase_II/adducin_N_sf"/>
</dbReference>
<dbReference type="SUPFAM" id="SSF53639">
    <property type="entry name" value="AraD/HMP-PK domain-like"/>
    <property type="match status" value="1"/>
</dbReference>
<sequence length="216" mass="22981">MSDDDLSLRTSIIEACLEMTASGLTTGTSGNLSVRSGRDMLITPSATPYLSMTPDMIARMPLAGDGAWTGPRPPSTEWRFHLDILNARSEIGAVVHAHPTHATALAVARMEIPACHYMVAAFGGSTVRCAGYARYGSADLSALVLDALRDRTACLLANHGAIALGDTLDKAMWRMTELETLARQFVVARQAGEPVILSDAEIAETLAAFADYGLKS</sequence>
<dbReference type="Gene3D" id="3.40.225.10">
    <property type="entry name" value="Class II aldolase/adducin N-terminal domain"/>
    <property type="match status" value="1"/>
</dbReference>
<evidence type="ECO:0000313" key="4">
    <source>
        <dbReference type="EMBL" id="PWK58246.1"/>
    </source>
</evidence>
<keyword evidence="2" id="KW-0456">Lyase</keyword>
<protein>
    <submittedName>
        <fullName evidence="4">L-fuculose-phosphate aldolase</fullName>
    </submittedName>
</protein>
<reference evidence="4 5" key="1">
    <citation type="submission" date="2018-05" db="EMBL/GenBank/DDBJ databases">
        <title>Genomic Encyclopedia of Type Strains, Phase IV (KMG-IV): sequencing the most valuable type-strain genomes for metagenomic binning, comparative biology and taxonomic classification.</title>
        <authorList>
            <person name="Goeker M."/>
        </authorList>
    </citation>
    <scope>NUCLEOTIDE SEQUENCE [LARGE SCALE GENOMIC DNA]</scope>
    <source>
        <strain evidence="4 5">DSM 103371</strain>
    </source>
</reference>
<organism evidence="4 5">
    <name type="scientific">Silicimonas algicola</name>
    <dbReference type="NCBI Taxonomy" id="1826607"/>
    <lineage>
        <taxon>Bacteria</taxon>
        <taxon>Pseudomonadati</taxon>
        <taxon>Pseudomonadota</taxon>
        <taxon>Alphaproteobacteria</taxon>
        <taxon>Rhodobacterales</taxon>
        <taxon>Paracoccaceae</taxon>
    </lineage>
</organism>
<accession>A0A316GE81</accession>
<dbReference type="Pfam" id="PF00596">
    <property type="entry name" value="Aldolase_II"/>
    <property type="match status" value="1"/>
</dbReference>
<feature type="domain" description="Class II aldolase/adducin N-terminal" evidence="3">
    <location>
        <begin position="10"/>
        <end position="186"/>
    </location>
</feature>
<evidence type="ECO:0000256" key="2">
    <source>
        <dbReference type="ARBA" id="ARBA00023239"/>
    </source>
</evidence>
<dbReference type="Proteomes" id="UP000245390">
    <property type="component" value="Unassembled WGS sequence"/>
</dbReference>
<dbReference type="KEGG" id="salo:EF888_01735"/>